<evidence type="ECO:0000259" key="6">
    <source>
        <dbReference type="Pfam" id="PF01368"/>
    </source>
</evidence>
<evidence type="ECO:0000256" key="2">
    <source>
        <dbReference type="ARBA" id="ARBA00019841"/>
    </source>
</evidence>
<organism evidence="9 10">
    <name type="scientific">Abditibacterium utsteinense</name>
    <dbReference type="NCBI Taxonomy" id="1960156"/>
    <lineage>
        <taxon>Bacteria</taxon>
        <taxon>Pseudomonadati</taxon>
        <taxon>Abditibacteriota</taxon>
        <taxon>Abditibacteriia</taxon>
        <taxon>Abditibacteriales</taxon>
        <taxon>Abditibacteriaceae</taxon>
        <taxon>Abditibacterium</taxon>
    </lineage>
</organism>
<dbReference type="GO" id="GO:0003676">
    <property type="term" value="F:nucleic acid binding"/>
    <property type="evidence" value="ECO:0007669"/>
    <property type="project" value="InterPro"/>
</dbReference>
<dbReference type="InterPro" id="IPR038763">
    <property type="entry name" value="DHH_sf"/>
</dbReference>
<dbReference type="EMBL" id="NIGF01000020">
    <property type="protein sequence ID" value="PQV62846.1"/>
    <property type="molecule type" value="Genomic_DNA"/>
</dbReference>
<dbReference type="PANTHER" id="PTHR30255">
    <property type="entry name" value="SINGLE-STRANDED-DNA-SPECIFIC EXONUCLEASE RECJ"/>
    <property type="match status" value="1"/>
</dbReference>
<evidence type="ECO:0000256" key="4">
    <source>
        <dbReference type="ARBA" id="ARBA00022801"/>
    </source>
</evidence>
<dbReference type="GO" id="GO:0006281">
    <property type="term" value="P:DNA repair"/>
    <property type="evidence" value="ECO:0007669"/>
    <property type="project" value="InterPro"/>
</dbReference>
<protein>
    <recommendedName>
        <fullName evidence="2">Single-stranded-DNA-specific exonuclease RecJ</fullName>
    </recommendedName>
</protein>
<dbReference type="Gene3D" id="3.90.1640.30">
    <property type="match status" value="1"/>
</dbReference>
<keyword evidence="4" id="KW-0378">Hydrolase</keyword>
<sequence>MPLFPPTKLPVRANWKPKTRVSSADELLARQAGVSPVAAALLRSRGHGDLASIDAFFHPSPELLRDPALLPDIERAVARLIEALKTQQKILIFGDYDADGVTSTALLIRSLRLLGANVAWRLPERLEGYGLNNAVIDDAKSAGFDLIMSADCGIRDVEPARRAREIGIDLIITDHHEPSTEIPDCIAVVNPKRADSLYGFGGLSGCGVAFKVMQALILAHKPEAFDSFSEKYLDLVALSTIADCVPLCDENRYLASEGLAALYSTKKKGLRALITAANANVDKKHDKGFFIGRDVSWGLAPRLNAAGRLASPKFALELLLCDDADECARRASHLNEINAQRKGDQEIALKSAIEHVRRETDLNADVLLVAAHPTWHRGIVGLIAGKLVEKFHRPAFAFNISDGHAHGSGRSLGDFDLHALLEATRPHYTRGGGHAAACGLSLPAEKIEDFRAAALEFAGNHLTMDDLRPTLAPDCELRGRHIDLELTRELTLLEPCGTGNEEPKFLLRGAKIESTRAFGNGAHLEFSLREDNKKLRAIWWRMGERLADFRAGETVELIFVPKPDTFSGANAVQLVIEDLRLVA</sequence>
<dbReference type="Pfam" id="PF17768">
    <property type="entry name" value="RecJ_OB"/>
    <property type="match status" value="1"/>
</dbReference>
<dbReference type="InterPro" id="IPR001667">
    <property type="entry name" value="DDH_dom"/>
</dbReference>
<dbReference type="OrthoDB" id="9809852at2"/>
<dbReference type="InterPro" id="IPR041122">
    <property type="entry name" value="RecJ_OB"/>
</dbReference>
<feature type="domain" description="RecJ OB" evidence="8">
    <location>
        <begin position="474"/>
        <end position="578"/>
    </location>
</feature>
<dbReference type="Pfam" id="PF01368">
    <property type="entry name" value="DHH"/>
    <property type="match status" value="1"/>
</dbReference>
<dbReference type="SUPFAM" id="SSF64182">
    <property type="entry name" value="DHH phosphoesterases"/>
    <property type="match status" value="1"/>
</dbReference>
<reference evidence="9 10" key="1">
    <citation type="journal article" date="2018" name="Syst. Appl. Microbiol.">
        <title>Abditibacterium utsteinense sp. nov., the first cultivated member of candidate phylum FBP, isolated from ice-free Antarctic soil samples.</title>
        <authorList>
            <person name="Tahon G."/>
            <person name="Tytgat B."/>
            <person name="Lebbe L."/>
            <person name="Carlier A."/>
            <person name="Willems A."/>
        </authorList>
    </citation>
    <scope>NUCLEOTIDE SEQUENCE [LARGE SCALE GENOMIC DNA]</scope>
    <source>
        <strain evidence="9 10">LMG 29911</strain>
    </source>
</reference>
<proteinExistence type="inferred from homology"/>
<dbReference type="GO" id="GO:0006310">
    <property type="term" value="P:DNA recombination"/>
    <property type="evidence" value="ECO:0007669"/>
    <property type="project" value="InterPro"/>
</dbReference>
<dbReference type="Gene3D" id="2.40.50.460">
    <property type="match status" value="1"/>
</dbReference>
<dbReference type="InterPro" id="IPR051673">
    <property type="entry name" value="SSDNA_exonuclease_RecJ"/>
</dbReference>
<feature type="domain" description="DHHA1" evidence="7">
    <location>
        <begin position="368"/>
        <end position="458"/>
    </location>
</feature>
<evidence type="ECO:0000259" key="7">
    <source>
        <dbReference type="Pfam" id="PF02272"/>
    </source>
</evidence>
<keyword evidence="5 9" id="KW-0269">Exonuclease</keyword>
<feature type="domain" description="DDH" evidence="6">
    <location>
        <begin position="89"/>
        <end position="239"/>
    </location>
</feature>
<evidence type="ECO:0000256" key="5">
    <source>
        <dbReference type="ARBA" id="ARBA00022839"/>
    </source>
</evidence>
<dbReference type="NCBIfam" id="TIGR00644">
    <property type="entry name" value="recJ"/>
    <property type="match status" value="1"/>
</dbReference>
<name>A0A2S8SPZ1_9BACT</name>
<dbReference type="AlphaFoldDB" id="A0A2S8SPZ1"/>
<keyword evidence="10" id="KW-1185">Reference proteome</keyword>
<dbReference type="InterPro" id="IPR004610">
    <property type="entry name" value="RecJ"/>
</dbReference>
<evidence type="ECO:0000256" key="3">
    <source>
        <dbReference type="ARBA" id="ARBA00022722"/>
    </source>
</evidence>
<comment type="similarity">
    <text evidence="1">Belongs to the RecJ family.</text>
</comment>
<dbReference type="RefSeq" id="WP_106381014.1">
    <property type="nucleotide sequence ID" value="NZ_NIGF01000020.1"/>
</dbReference>
<accession>A0A2S8SPZ1</accession>
<dbReference type="InterPro" id="IPR003156">
    <property type="entry name" value="DHHA1_dom"/>
</dbReference>
<evidence type="ECO:0000259" key="8">
    <source>
        <dbReference type="Pfam" id="PF17768"/>
    </source>
</evidence>
<dbReference type="Proteomes" id="UP000237684">
    <property type="component" value="Unassembled WGS sequence"/>
</dbReference>
<dbReference type="FunCoup" id="A0A2S8SPZ1">
    <property type="interactions" value="332"/>
</dbReference>
<evidence type="ECO:0000256" key="1">
    <source>
        <dbReference type="ARBA" id="ARBA00005915"/>
    </source>
</evidence>
<gene>
    <name evidence="9" type="ORF">B1R32_12019</name>
</gene>
<dbReference type="InParanoid" id="A0A2S8SPZ1"/>
<keyword evidence="3" id="KW-0540">Nuclease</keyword>
<comment type="caution">
    <text evidence="9">The sequence shown here is derived from an EMBL/GenBank/DDBJ whole genome shotgun (WGS) entry which is preliminary data.</text>
</comment>
<dbReference type="GO" id="GO:0008409">
    <property type="term" value="F:5'-3' exonuclease activity"/>
    <property type="evidence" value="ECO:0007669"/>
    <property type="project" value="InterPro"/>
</dbReference>
<dbReference type="Pfam" id="PF02272">
    <property type="entry name" value="DHHA1"/>
    <property type="match status" value="1"/>
</dbReference>
<dbReference type="PANTHER" id="PTHR30255:SF2">
    <property type="entry name" value="SINGLE-STRANDED-DNA-SPECIFIC EXONUCLEASE RECJ"/>
    <property type="match status" value="1"/>
</dbReference>
<evidence type="ECO:0000313" key="9">
    <source>
        <dbReference type="EMBL" id="PQV62846.1"/>
    </source>
</evidence>
<evidence type="ECO:0000313" key="10">
    <source>
        <dbReference type="Proteomes" id="UP000237684"/>
    </source>
</evidence>